<keyword evidence="2" id="KW-0812">Transmembrane</keyword>
<keyword evidence="2" id="KW-0472">Membrane</keyword>
<reference evidence="3" key="1">
    <citation type="submission" date="2020-05" db="EMBL/GenBank/DDBJ databases">
        <authorList>
            <person name="Chiriac C."/>
            <person name="Salcher M."/>
            <person name="Ghai R."/>
            <person name="Kavagutti S V."/>
        </authorList>
    </citation>
    <scope>NUCLEOTIDE SEQUENCE</scope>
</reference>
<evidence type="ECO:0000256" key="2">
    <source>
        <dbReference type="SAM" id="Phobius"/>
    </source>
</evidence>
<evidence type="ECO:0000313" key="6">
    <source>
        <dbReference type="EMBL" id="CAB4897083.1"/>
    </source>
</evidence>
<keyword evidence="2" id="KW-1133">Transmembrane helix</keyword>
<evidence type="ECO:0000313" key="5">
    <source>
        <dbReference type="EMBL" id="CAB4865668.1"/>
    </source>
</evidence>
<proteinExistence type="predicted"/>
<dbReference type="EMBL" id="CAFAAL010000021">
    <property type="protein sequence ID" value="CAB4796794.1"/>
    <property type="molecule type" value="Genomic_DNA"/>
</dbReference>
<feature type="transmembrane region" description="Helical" evidence="2">
    <location>
        <begin position="21"/>
        <end position="41"/>
    </location>
</feature>
<evidence type="ECO:0000313" key="3">
    <source>
        <dbReference type="EMBL" id="CAB4716274.1"/>
    </source>
</evidence>
<dbReference type="EMBL" id="CAFBLJ010000028">
    <property type="protein sequence ID" value="CAB4865668.1"/>
    <property type="molecule type" value="Genomic_DNA"/>
</dbReference>
<feature type="region of interest" description="Disordered" evidence="1">
    <location>
        <begin position="272"/>
        <end position="312"/>
    </location>
</feature>
<accession>A0A6J6RAQ4</accession>
<sequence length="312" mass="36184">MEKSNETVPKKIGAEKVIKKFALTSVLSISSINFLFTFIYFQDWRFLLKLVHLLKVVDIPRYWMEISGRYYGYIGADAARWFFPIFLCTGLLSIKGLVKKPEVKAIEKIKSPKVEPLSQVAPSPSWLEEMFFAFITRNNCKICNTKIEDFHGLKPWETVLNSPTVFGTGPNESSYAVLVDHRFGSAIHWNCFSQIFASHCHHLGIQCRRCKAEWTKMDGIREEKSFHFVNTELGKMGAINDSQWRRAKDGEISFTCRKCREKEVQEQIKVDSRIRRRNTSNSWSSTFPHNDPSKEAHYNSMWEMSDSEEGEQ</sequence>
<protein>
    <submittedName>
        <fullName evidence="3">Unannotated protein</fullName>
    </submittedName>
</protein>
<evidence type="ECO:0000256" key="1">
    <source>
        <dbReference type="SAM" id="MobiDB-lite"/>
    </source>
</evidence>
<organism evidence="3">
    <name type="scientific">freshwater metagenome</name>
    <dbReference type="NCBI Taxonomy" id="449393"/>
    <lineage>
        <taxon>unclassified sequences</taxon>
        <taxon>metagenomes</taxon>
        <taxon>ecological metagenomes</taxon>
    </lineage>
</organism>
<name>A0A6J6RAQ4_9ZZZZ</name>
<gene>
    <name evidence="3" type="ORF">UFOPK2658_00712</name>
    <name evidence="4" type="ORF">UFOPK3004_00412</name>
    <name evidence="5" type="ORF">UFOPK3304_00714</name>
    <name evidence="6" type="ORF">UFOPK3494_00737</name>
</gene>
<dbReference type="EMBL" id="CAEZYH010000021">
    <property type="protein sequence ID" value="CAB4716274.1"/>
    <property type="molecule type" value="Genomic_DNA"/>
</dbReference>
<dbReference type="AlphaFoldDB" id="A0A6J6RAQ4"/>
<dbReference type="EMBL" id="CAFBMF010000035">
    <property type="protein sequence ID" value="CAB4897083.1"/>
    <property type="molecule type" value="Genomic_DNA"/>
</dbReference>
<evidence type="ECO:0000313" key="4">
    <source>
        <dbReference type="EMBL" id="CAB4796794.1"/>
    </source>
</evidence>